<reference evidence="2 3" key="1">
    <citation type="journal article" date="2019" name="Int. J. Syst. Evol. Microbiol.">
        <title>The Global Catalogue of Microorganisms (GCM) 10K type strain sequencing project: providing services to taxonomists for standard genome sequencing and annotation.</title>
        <authorList>
            <consortium name="The Broad Institute Genomics Platform"/>
            <consortium name="The Broad Institute Genome Sequencing Center for Infectious Disease"/>
            <person name="Wu L."/>
            <person name="Ma J."/>
        </authorList>
    </citation>
    <scope>NUCLEOTIDE SEQUENCE [LARGE SCALE GENOMIC DNA]</scope>
    <source>
        <strain evidence="2 3">JCM 15591</strain>
    </source>
</reference>
<proteinExistence type="predicted"/>
<name>A0ABN2KZ48_9MICO</name>
<accession>A0ABN2KZ48</accession>
<keyword evidence="3" id="KW-1185">Reference proteome</keyword>
<evidence type="ECO:0000256" key="1">
    <source>
        <dbReference type="SAM" id="SignalP"/>
    </source>
</evidence>
<dbReference type="Proteomes" id="UP001501475">
    <property type="component" value="Unassembled WGS sequence"/>
</dbReference>
<organism evidence="2 3">
    <name type="scientific">Nostocoides vanveenii</name>
    <dbReference type="NCBI Taxonomy" id="330835"/>
    <lineage>
        <taxon>Bacteria</taxon>
        <taxon>Bacillati</taxon>
        <taxon>Actinomycetota</taxon>
        <taxon>Actinomycetes</taxon>
        <taxon>Micrococcales</taxon>
        <taxon>Intrasporangiaceae</taxon>
        <taxon>Nostocoides</taxon>
    </lineage>
</organism>
<comment type="caution">
    <text evidence="2">The sequence shown here is derived from an EMBL/GenBank/DDBJ whole genome shotgun (WGS) entry which is preliminary data.</text>
</comment>
<evidence type="ECO:0000313" key="2">
    <source>
        <dbReference type="EMBL" id="GAA1769858.1"/>
    </source>
</evidence>
<keyword evidence="1" id="KW-0732">Signal</keyword>
<evidence type="ECO:0000313" key="3">
    <source>
        <dbReference type="Proteomes" id="UP001501475"/>
    </source>
</evidence>
<dbReference type="EMBL" id="BAAAPN010000059">
    <property type="protein sequence ID" value="GAA1769858.1"/>
    <property type="molecule type" value="Genomic_DNA"/>
</dbReference>
<feature type="signal peptide" evidence="1">
    <location>
        <begin position="1"/>
        <end position="21"/>
    </location>
</feature>
<feature type="chain" id="PRO_5046176707" evidence="1">
    <location>
        <begin position="22"/>
        <end position="101"/>
    </location>
</feature>
<protein>
    <submittedName>
        <fullName evidence="2">Uncharacterized protein</fullName>
    </submittedName>
</protein>
<gene>
    <name evidence="2" type="ORF">GCM10009810_30500</name>
</gene>
<sequence length="101" mass="10560">MRSIRSWTIAARSACAALAGAAPTAAAPPALGNGSSMQPDILATGRFVVFASTATSLAPNDTGKYPDIFIRDRVAGTTRLDLQGGRRRRGRWGQFVAGGVR</sequence>